<reference evidence="4" key="1">
    <citation type="submission" date="2014-08" db="EMBL/GenBank/DDBJ databases">
        <title>Coriobacteriaceae sp. complete genome.</title>
        <authorList>
            <person name="Looft T."/>
            <person name="Bayles D.O."/>
            <person name="Stanton T.B."/>
        </authorList>
    </citation>
    <scope>NUCLEOTIDE SEQUENCE [LARGE SCALE GENOMIC DNA]</scope>
    <source>
        <strain evidence="4">68-1-3</strain>
    </source>
</reference>
<accession>A0A0A8B456</accession>
<name>A0A0A8B456_9ACTN</name>
<feature type="domain" description="Putative heavy-metal chelation" evidence="1">
    <location>
        <begin position="120"/>
        <end position="241"/>
    </location>
</feature>
<feature type="domain" description="DUF4213" evidence="2">
    <location>
        <begin position="9"/>
        <end position="88"/>
    </location>
</feature>
<dbReference type="InterPro" id="IPR007161">
    <property type="entry name" value="DUF364"/>
</dbReference>
<proteinExistence type="predicted"/>
<sequence>MRNDPWELYDRLVADIPEGIAVRELGSGGNWCFVDAECGMGIAHRVTYGAAGPMRADIRSLDLRSLAELSRSWNYEEASFAFAAINAWHTSAERLERLGADVAGARGADRASANPFSGLLDSVAGKKVAVIGHFPNVESLEGRCDLTVLERTCASELDTPDSACEYVLPHQDYVFVTGTTLINKTAPRLLDLSASAVTVMVGPTSPACGALFDFGCDVIAGSVVVDAPSARVAVLEGDKRRWREGIRKFYWPRAR</sequence>
<dbReference type="AlphaFoldDB" id="A0A0A8B456"/>
<dbReference type="HOGENOM" id="CLU_076326_0_0_11"/>
<dbReference type="STRING" id="1531429.JI75_04960"/>
<dbReference type="Pfam" id="PF13938">
    <property type="entry name" value="DUF4213"/>
    <property type="match status" value="1"/>
</dbReference>
<dbReference type="Pfam" id="PF04016">
    <property type="entry name" value="DUF364"/>
    <property type="match status" value="1"/>
</dbReference>
<dbReference type="Gene3D" id="3.30.390.100">
    <property type="match status" value="1"/>
</dbReference>
<gene>
    <name evidence="3" type="ORF">JI75_04960</name>
</gene>
<evidence type="ECO:0000259" key="2">
    <source>
        <dbReference type="Pfam" id="PF13938"/>
    </source>
</evidence>
<dbReference type="InterPro" id="IPR025251">
    <property type="entry name" value="DUF4213"/>
</dbReference>
<dbReference type="EMBL" id="CP009302">
    <property type="protein sequence ID" value="AJC12114.1"/>
    <property type="molecule type" value="Genomic_DNA"/>
</dbReference>
<evidence type="ECO:0000259" key="1">
    <source>
        <dbReference type="Pfam" id="PF04016"/>
    </source>
</evidence>
<evidence type="ECO:0000313" key="4">
    <source>
        <dbReference type="Proteomes" id="UP000031121"/>
    </source>
</evidence>
<dbReference type="RefSeq" id="WP_039689186.1">
    <property type="nucleotide sequence ID" value="NZ_CP009302.1"/>
</dbReference>
<protein>
    <recommendedName>
        <fullName evidence="5">Heavy-metal chelation domain-containing protein</fullName>
    </recommendedName>
</protein>
<dbReference type="KEGG" id="cbac:JI75_04960"/>
<organism evidence="3 4">
    <name type="scientific">Berryella intestinalis</name>
    <dbReference type="NCBI Taxonomy" id="1531429"/>
    <lineage>
        <taxon>Bacteria</taxon>
        <taxon>Bacillati</taxon>
        <taxon>Actinomycetota</taxon>
        <taxon>Coriobacteriia</taxon>
        <taxon>Eggerthellales</taxon>
        <taxon>Eggerthellaceae</taxon>
        <taxon>Berryella</taxon>
    </lineage>
</organism>
<evidence type="ECO:0000313" key="3">
    <source>
        <dbReference type="EMBL" id="AJC12114.1"/>
    </source>
</evidence>
<dbReference type="OrthoDB" id="9806942at2"/>
<evidence type="ECO:0008006" key="5">
    <source>
        <dbReference type="Google" id="ProtNLM"/>
    </source>
</evidence>
<dbReference type="Proteomes" id="UP000031121">
    <property type="component" value="Chromosome"/>
</dbReference>
<dbReference type="Gene3D" id="3.40.50.11590">
    <property type="match status" value="1"/>
</dbReference>
<dbReference type="SUPFAM" id="SSF159713">
    <property type="entry name" value="Dhaf3308-like"/>
    <property type="match status" value="1"/>
</dbReference>
<keyword evidence="4" id="KW-1185">Reference proteome</keyword>
<reference evidence="3 4" key="2">
    <citation type="journal article" date="2015" name="Genome Announc.">
        <title>Complete Genome Sequence of Coriobacteriaceae Strain 68-1-3, a Novel Mucus-Degrading Isolate from the Swine Intestinal Tract.</title>
        <authorList>
            <person name="Looft T."/>
            <person name="Bayles D.O."/>
            <person name="Alt D.P."/>
            <person name="Stanton T.B."/>
        </authorList>
    </citation>
    <scope>NUCLEOTIDE SEQUENCE [LARGE SCALE GENOMIC DNA]</scope>
    <source>
        <strain evidence="3 4">68-1-3</strain>
    </source>
</reference>